<feature type="compositionally biased region" description="Acidic residues" evidence="7">
    <location>
        <begin position="323"/>
        <end position="333"/>
    </location>
</feature>
<evidence type="ECO:0000256" key="8">
    <source>
        <dbReference type="SAM" id="Phobius"/>
    </source>
</evidence>
<evidence type="ECO:0000313" key="10">
    <source>
        <dbReference type="EMBL" id="BBH50272.1"/>
    </source>
</evidence>
<reference evidence="11" key="1">
    <citation type="submission" date="2018-11" db="EMBL/GenBank/DDBJ databases">
        <title>Comparative genomics of Parolsenella catena and Libanicoccus massiliensis: Reclassification of Libanicoccus massiliensis as Parolsenella massiliensis comb. nov.</title>
        <authorList>
            <person name="Sakamoto M."/>
            <person name="Ikeyama N."/>
            <person name="Murakami T."/>
            <person name="Mori H."/>
            <person name="Yuki M."/>
            <person name="Ohkuma M."/>
        </authorList>
    </citation>
    <scope>NUCLEOTIDE SEQUENCE [LARGE SCALE GENOMIC DNA]</scope>
    <source>
        <strain evidence="11">JCM 31932</strain>
    </source>
</reference>
<dbReference type="GO" id="GO:0005886">
    <property type="term" value="C:plasma membrane"/>
    <property type="evidence" value="ECO:0007669"/>
    <property type="project" value="TreeGrafter"/>
</dbReference>
<keyword evidence="11" id="KW-1185">Reference proteome</keyword>
<dbReference type="Gene3D" id="2.40.10.350">
    <property type="entry name" value="Rod shape-determining protein MreC, domain 2"/>
    <property type="match status" value="1"/>
</dbReference>
<dbReference type="RefSeq" id="WP_126421956.1">
    <property type="nucleotide sequence ID" value="NZ_AP019367.1"/>
</dbReference>
<dbReference type="InterPro" id="IPR007221">
    <property type="entry name" value="MreC"/>
</dbReference>
<feature type="transmembrane region" description="Helical" evidence="8">
    <location>
        <begin position="20"/>
        <end position="39"/>
    </location>
</feature>
<proteinExistence type="inferred from homology"/>
<dbReference type="Gene3D" id="2.40.10.340">
    <property type="entry name" value="Rod shape-determining protein MreC, domain 1"/>
    <property type="match status" value="1"/>
</dbReference>
<dbReference type="PIRSF" id="PIRSF038471">
    <property type="entry name" value="MreC"/>
    <property type="match status" value="1"/>
</dbReference>
<dbReference type="OrthoDB" id="9808025at2"/>
<gene>
    <name evidence="10" type="ORF">Pcatena_08590</name>
</gene>
<dbReference type="Proteomes" id="UP000273154">
    <property type="component" value="Chromosome"/>
</dbReference>
<keyword evidence="3 5" id="KW-0133">Cell shape</keyword>
<accession>A0A3G9K5T0</accession>
<feature type="coiled-coil region" evidence="6">
    <location>
        <begin position="82"/>
        <end position="119"/>
    </location>
</feature>
<dbReference type="InterPro" id="IPR042175">
    <property type="entry name" value="Cell/Rod_MreC_2"/>
</dbReference>
<evidence type="ECO:0000313" key="11">
    <source>
        <dbReference type="Proteomes" id="UP000273154"/>
    </source>
</evidence>
<dbReference type="InterPro" id="IPR042177">
    <property type="entry name" value="Cell/Rod_1"/>
</dbReference>
<dbReference type="PANTHER" id="PTHR34138:SF1">
    <property type="entry name" value="CELL SHAPE-DETERMINING PROTEIN MREC"/>
    <property type="match status" value="1"/>
</dbReference>
<dbReference type="Pfam" id="PF04085">
    <property type="entry name" value="MreC"/>
    <property type="match status" value="1"/>
</dbReference>
<organism evidence="10 11">
    <name type="scientific">Parolsenella catena</name>
    <dbReference type="NCBI Taxonomy" id="2003188"/>
    <lineage>
        <taxon>Bacteria</taxon>
        <taxon>Bacillati</taxon>
        <taxon>Actinomycetota</taxon>
        <taxon>Coriobacteriia</taxon>
        <taxon>Coriobacteriales</taxon>
        <taxon>Atopobiaceae</taxon>
        <taxon>Parolsenella</taxon>
    </lineage>
</organism>
<feature type="domain" description="Rod shape-determining protein MreC beta-barrel core" evidence="9">
    <location>
        <begin position="135"/>
        <end position="280"/>
    </location>
</feature>
<evidence type="ECO:0000256" key="7">
    <source>
        <dbReference type="SAM" id="MobiDB-lite"/>
    </source>
</evidence>
<comment type="function">
    <text evidence="5">Involved in formation and maintenance of cell shape.</text>
</comment>
<evidence type="ECO:0000256" key="4">
    <source>
        <dbReference type="ARBA" id="ARBA00032089"/>
    </source>
</evidence>
<feature type="region of interest" description="Disordered" evidence="7">
    <location>
        <begin position="283"/>
        <end position="333"/>
    </location>
</feature>
<evidence type="ECO:0000256" key="3">
    <source>
        <dbReference type="ARBA" id="ARBA00022960"/>
    </source>
</evidence>
<evidence type="ECO:0000256" key="5">
    <source>
        <dbReference type="PIRNR" id="PIRNR038471"/>
    </source>
</evidence>
<keyword evidence="8" id="KW-1133">Transmembrane helix</keyword>
<evidence type="ECO:0000256" key="1">
    <source>
        <dbReference type="ARBA" id="ARBA00009369"/>
    </source>
</evidence>
<dbReference type="PANTHER" id="PTHR34138">
    <property type="entry name" value="CELL SHAPE-DETERMINING PROTEIN MREC"/>
    <property type="match status" value="1"/>
</dbReference>
<keyword evidence="8" id="KW-0812">Transmembrane</keyword>
<dbReference type="GO" id="GO:0008360">
    <property type="term" value="P:regulation of cell shape"/>
    <property type="evidence" value="ECO:0007669"/>
    <property type="project" value="UniProtKB-KW"/>
</dbReference>
<feature type="compositionally biased region" description="Low complexity" evidence="7">
    <location>
        <begin position="283"/>
        <end position="322"/>
    </location>
</feature>
<evidence type="ECO:0000259" key="9">
    <source>
        <dbReference type="Pfam" id="PF04085"/>
    </source>
</evidence>
<evidence type="ECO:0000256" key="6">
    <source>
        <dbReference type="SAM" id="Coils"/>
    </source>
</evidence>
<name>A0A3G9K5T0_9ACTN</name>
<dbReference type="NCBIfam" id="TIGR00219">
    <property type="entry name" value="mreC"/>
    <property type="match status" value="1"/>
</dbReference>
<comment type="similarity">
    <text evidence="1 5">Belongs to the MreC family.</text>
</comment>
<dbReference type="InterPro" id="IPR055342">
    <property type="entry name" value="MreC_beta-barrel_core"/>
</dbReference>
<protein>
    <recommendedName>
        <fullName evidence="2 5">Cell shape-determining protein MreC</fullName>
    </recommendedName>
    <alternativeName>
        <fullName evidence="4 5">Cell shape protein MreC</fullName>
    </alternativeName>
</protein>
<keyword evidence="8" id="KW-0472">Membrane</keyword>
<dbReference type="AlphaFoldDB" id="A0A3G9K5T0"/>
<keyword evidence="6" id="KW-0175">Coiled coil</keyword>
<sequence>MAQRFSAPSSSMGRGSSSGVPRSLIVFTVLSVLMFVLGIREGDSGLLHGVRGVFQTLATPARVVGSVVASPVSGLGNIMGNLTADSETLSDLKSENEQLKSQVARLSEYEEEANTLTDLLQLRNQYNLDSTAARVIARSTDSWSSTITIDKGQSSGIETGMPVTTTTGVIGQVCEAGPTTATVRLITDESSGVSAKVQSSGAQGQLQGSADGTLRLNLIRTDQQVSPGDSVVTSGLGGVYPKGLPIGTVTNVTKSPGSMYYEVVVEPLTSVDSLSEVLVVTSLSSDQQATSDDAASANAQDRTSSTTASTQAATTTDATTDAATDESDATSEE</sequence>
<dbReference type="EMBL" id="AP019367">
    <property type="protein sequence ID" value="BBH50272.1"/>
    <property type="molecule type" value="Genomic_DNA"/>
</dbReference>
<dbReference type="GeneID" id="88848991"/>
<evidence type="ECO:0000256" key="2">
    <source>
        <dbReference type="ARBA" id="ARBA00013855"/>
    </source>
</evidence>
<dbReference type="KEGG" id="pcat:Pcatena_08590"/>